<name>A0A6N9T860_9HYPH</name>
<reference evidence="1 2" key="1">
    <citation type="submission" date="2020-01" db="EMBL/GenBank/DDBJ databases">
        <title>Jiella pacifica sp. nov.</title>
        <authorList>
            <person name="Xue Z."/>
            <person name="Zhu S."/>
            <person name="Chen J."/>
            <person name="Yang J."/>
        </authorList>
    </citation>
    <scope>NUCLEOTIDE SEQUENCE [LARGE SCALE GENOMIC DNA]</scope>
    <source>
        <strain evidence="1 2">40Bstr34</strain>
    </source>
</reference>
<proteinExistence type="predicted"/>
<evidence type="ECO:0000313" key="2">
    <source>
        <dbReference type="Proteomes" id="UP000469011"/>
    </source>
</evidence>
<protein>
    <submittedName>
        <fullName evidence="1">Uncharacterized protein</fullName>
    </submittedName>
</protein>
<evidence type="ECO:0000313" key="1">
    <source>
        <dbReference type="EMBL" id="NDW07470.1"/>
    </source>
</evidence>
<dbReference type="EMBL" id="JAAAMG010000030">
    <property type="protein sequence ID" value="NDW07470.1"/>
    <property type="molecule type" value="Genomic_DNA"/>
</dbReference>
<dbReference type="Proteomes" id="UP000469011">
    <property type="component" value="Unassembled WGS sequence"/>
</dbReference>
<dbReference type="RefSeq" id="WP_163465927.1">
    <property type="nucleotide sequence ID" value="NZ_JAAAMG010000030.1"/>
</dbReference>
<keyword evidence="2" id="KW-1185">Reference proteome</keyword>
<accession>A0A6N9T860</accession>
<gene>
    <name evidence="1" type="ORF">GTK09_23930</name>
</gene>
<dbReference type="AlphaFoldDB" id="A0A6N9T860"/>
<comment type="caution">
    <text evidence="1">The sequence shown here is derived from an EMBL/GenBank/DDBJ whole genome shotgun (WGS) entry which is preliminary data.</text>
</comment>
<sequence length="110" mass="11917">MSEQSYLVVEVSGALTVDQHRALVAVSDPKLVEIGLGTGFGAERVLKFFASVSKPALAQLKALAQRLTDAHRVTGVKISRDGVEIGSMHADDVQKIEQFIIRTLDRLDAD</sequence>
<organism evidence="1 2">
    <name type="scientific">Jiella pacifica</name>
    <dbReference type="NCBI Taxonomy" id="2696469"/>
    <lineage>
        <taxon>Bacteria</taxon>
        <taxon>Pseudomonadati</taxon>
        <taxon>Pseudomonadota</taxon>
        <taxon>Alphaproteobacteria</taxon>
        <taxon>Hyphomicrobiales</taxon>
        <taxon>Aurantimonadaceae</taxon>
        <taxon>Jiella</taxon>
    </lineage>
</organism>